<dbReference type="SMART" id="SM00086">
    <property type="entry name" value="PAC"/>
    <property type="match status" value="4"/>
</dbReference>
<accession>A0A173MF06</accession>
<dbReference type="SUPFAM" id="SSF47384">
    <property type="entry name" value="Homodimeric domain of signal transducing histidine kinase"/>
    <property type="match status" value="1"/>
</dbReference>
<dbReference type="Pfam" id="PF08447">
    <property type="entry name" value="PAS_3"/>
    <property type="match status" value="2"/>
</dbReference>
<dbReference type="InterPro" id="IPR000700">
    <property type="entry name" value="PAS-assoc_C"/>
</dbReference>
<keyword evidence="6" id="KW-0175">Coiled coil</keyword>
<dbReference type="Gene3D" id="3.30.450.20">
    <property type="entry name" value="PAS domain"/>
    <property type="match status" value="5"/>
</dbReference>
<sequence length="936" mass="106843">MAEKLYSSNDQAALERYELAAKATCDLIWDWNIRENTLWWNNNFREWVGVAAADTNQLSAWEERVHPDDMTGLMRDMDVVLASGATTWEGQYRFLRKDGLYAYVHDRGHIVYENGKAVRVVGYMQDITERVQEEKLRHEQEQERSFALEAAEVGTWVFYPLTRQVKWDARCKKLFGFSKADIVSFDLVMQYIHEEDVLAVNASIQAALDPINGGDYDIQFRTVGAEDKILRWLHCKGKTYFNKEGVAYRFAGTAQDITEQVAAREKVASVERIAKLAVERSGVGTFYVDMRTQQVTYSSLGARILTGSEVLHMSRDKLIQHVHPDDRSLRDQAYEKADETGYVQYDSRFIWDDGSVHAARVIGMYGYNALGAVVDFYGIIQDITPEMESRREQRKLLSLVENSENCKAVSDAGGTIIYMNNAGKKLTGVHLDGSMPPIHMHQFFAEDHPVFTEESWSGYMIFKHLQNGERITCHAEIRRIYDGVTFIGWGATLRDLRPELAARRVLEESERRFKTLVMACPVPIAVYIGRELRIELVNQALLNTWEKDSSVVGKTFLQALPEMEGQPFVHILQQVFDTGKVYEAREQMVYLMRKGILSPTYYHFTYTPLLDEQGKVYGIMNTAVEITDVVQAKMILAEAEVRLELQVHDRTQELQAATEELQATMEELQSTNEELITTNEELNEANLLLNRSNKELEQYAFVASHDLQEPLRKIRLYAGMMHNNSNVPDDAKTMLGKIMHSGERMSILIRDLLEFSRLLRNERTLGVVDLNTILLNILSDFEMIIQEKQAVVTYNDLPAVEAEPLQMNQLIFNLVGNALKFTRKEASPHINIAARELSREEVAGHIDVKRQDIRYYAISVADNGIGFDARYADQIFEVFKRLHTRESYPGSGIGLALCRKIVQNHNGWLEVQSEEGVGTTITFVLPETQTDSVLPA</sequence>
<evidence type="ECO:0000256" key="6">
    <source>
        <dbReference type="SAM" id="Coils"/>
    </source>
</evidence>
<dbReference type="Gene3D" id="2.10.70.100">
    <property type="match status" value="1"/>
</dbReference>
<evidence type="ECO:0000259" key="8">
    <source>
        <dbReference type="PROSITE" id="PS50112"/>
    </source>
</evidence>
<dbReference type="InterPro" id="IPR052162">
    <property type="entry name" value="Sensor_kinase/Photoreceptor"/>
</dbReference>
<evidence type="ECO:0000256" key="1">
    <source>
        <dbReference type="ARBA" id="ARBA00000085"/>
    </source>
</evidence>
<dbReference type="Pfam" id="PF02518">
    <property type="entry name" value="HATPase_c"/>
    <property type="match status" value="1"/>
</dbReference>
<dbReference type="PRINTS" id="PR00344">
    <property type="entry name" value="BCTRLSENSOR"/>
</dbReference>
<comment type="catalytic activity">
    <reaction evidence="1">
        <text>ATP + protein L-histidine = ADP + protein N-phospho-L-histidine.</text>
        <dbReference type="EC" id="2.7.13.3"/>
    </reaction>
</comment>
<dbReference type="CDD" id="cd00130">
    <property type="entry name" value="PAS"/>
    <property type="match status" value="2"/>
</dbReference>
<feature type="coiled-coil region" evidence="6">
    <location>
        <begin position="647"/>
        <end position="699"/>
    </location>
</feature>
<dbReference type="PROSITE" id="PS50112">
    <property type="entry name" value="PAS"/>
    <property type="match status" value="1"/>
</dbReference>
<name>A0A173MF06_9BACT</name>
<feature type="domain" description="PAC" evidence="9">
    <location>
        <begin position="88"/>
        <end position="139"/>
    </location>
</feature>
<feature type="domain" description="Histidine kinase" evidence="7">
    <location>
        <begin position="702"/>
        <end position="929"/>
    </location>
</feature>
<dbReference type="Pfam" id="PF08448">
    <property type="entry name" value="PAS_4"/>
    <property type="match status" value="1"/>
</dbReference>
<protein>
    <recommendedName>
        <fullName evidence="2">histidine kinase</fullName>
        <ecNumber evidence="2">2.7.13.3</ecNumber>
    </recommendedName>
</protein>
<keyword evidence="5" id="KW-0418">Kinase</keyword>
<keyword evidence="11" id="KW-1185">Reference proteome</keyword>
<evidence type="ECO:0000256" key="3">
    <source>
        <dbReference type="ARBA" id="ARBA00022553"/>
    </source>
</evidence>
<dbReference type="InterPro" id="IPR013655">
    <property type="entry name" value="PAS_fold_3"/>
</dbReference>
<keyword evidence="4" id="KW-0808">Transferase</keyword>
<dbReference type="InterPro" id="IPR013656">
    <property type="entry name" value="PAS_4"/>
</dbReference>
<dbReference type="SMART" id="SM00388">
    <property type="entry name" value="HisKA"/>
    <property type="match status" value="1"/>
</dbReference>
<keyword evidence="3" id="KW-0597">Phosphoprotein</keyword>
<dbReference type="OrthoDB" id="607558at2"/>
<dbReference type="PANTHER" id="PTHR43304">
    <property type="entry name" value="PHYTOCHROME-LIKE PROTEIN CPH1"/>
    <property type="match status" value="1"/>
</dbReference>
<dbReference type="NCBIfam" id="TIGR00229">
    <property type="entry name" value="sensory_box"/>
    <property type="match status" value="2"/>
</dbReference>
<feature type="domain" description="PAS" evidence="8">
    <location>
        <begin position="140"/>
        <end position="209"/>
    </location>
</feature>
<organism evidence="10 11">
    <name type="scientific">Filimonas lacunae</name>
    <dbReference type="NCBI Taxonomy" id="477680"/>
    <lineage>
        <taxon>Bacteria</taxon>
        <taxon>Pseudomonadati</taxon>
        <taxon>Bacteroidota</taxon>
        <taxon>Chitinophagia</taxon>
        <taxon>Chitinophagales</taxon>
        <taxon>Chitinophagaceae</taxon>
        <taxon>Filimonas</taxon>
    </lineage>
</organism>
<dbReference type="GO" id="GO:0000155">
    <property type="term" value="F:phosphorelay sensor kinase activity"/>
    <property type="evidence" value="ECO:0007669"/>
    <property type="project" value="InterPro"/>
</dbReference>
<dbReference type="KEGG" id="fln:FLA_2112"/>
<dbReference type="CDD" id="cd00082">
    <property type="entry name" value="HisKA"/>
    <property type="match status" value="1"/>
</dbReference>
<dbReference type="InterPro" id="IPR036097">
    <property type="entry name" value="HisK_dim/P_sf"/>
</dbReference>
<dbReference type="STRING" id="477680.SAMN05421788_106162"/>
<proteinExistence type="predicted"/>
<dbReference type="EMBL" id="FTOR01000006">
    <property type="protein sequence ID" value="SIT24641.1"/>
    <property type="molecule type" value="Genomic_DNA"/>
</dbReference>
<dbReference type="InterPro" id="IPR003661">
    <property type="entry name" value="HisK_dim/P_dom"/>
</dbReference>
<dbReference type="InterPro" id="IPR000014">
    <property type="entry name" value="PAS"/>
</dbReference>
<feature type="domain" description="PAC" evidence="9">
    <location>
        <begin position="216"/>
        <end position="269"/>
    </location>
</feature>
<dbReference type="InterPro" id="IPR036890">
    <property type="entry name" value="HATPase_C_sf"/>
</dbReference>
<evidence type="ECO:0000256" key="5">
    <source>
        <dbReference type="ARBA" id="ARBA00022777"/>
    </source>
</evidence>
<dbReference type="RefSeq" id="WP_076380370.1">
    <property type="nucleotide sequence ID" value="NZ_AP017422.1"/>
</dbReference>
<dbReference type="Gene3D" id="3.30.565.10">
    <property type="entry name" value="Histidine kinase-like ATPase, C-terminal domain"/>
    <property type="match status" value="1"/>
</dbReference>
<dbReference type="PANTHER" id="PTHR43304:SF1">
    <property type="entry name" value="PAC DOMAIN-CONTAINING PROTEIN"/>
    <property type="match status" value="1"/>
</dbReference>
<evidence type="ECO:0000313" key="11">
    <source>
        <dbReference type="Proteomes" id="UP000186917"/>
    </source>
</evidence>
<dbReference type="SUPFAM" id="SSF55785">
    <property type="entry name" value="PYP-like sensor domain (PAS domain)"/>
    <property type="match status" value="5"/>
</dbReference>
<dbReference type="SUPFAM" id="SSF55874">
    <property type="entry name" value="ATPase domain of HSP90 chaperone/DNA topoisomerase II/histidine kinase"/>
    <property type="match status" value="1"/>
</dbReference>
<dbReference type="FunFam" id="3.30.565.10:FF:000006">
    <property type="entry name" value="Sensor histidine kinase WalK"/>
    <property type="match status" value="1"/>
</dbReference>
<dbReference type="InterPro" id="IPR001610">
    <property type="entry name" value="PAC"/>
</dbReference>
<dbReference type="InterPro" id="IPR004358">
    <property type="entry name" value="Sig_transdc_His_kin-like_C"/>
</dbReference>
<evidence type="ECO:0000256" key="4">
    <source>
        <dbReference type="ARBA" id="ARBA00022679"/>
    </source>
</evidence>
<dbReference type="PROSITE" id="PS50109">
    <property type="entry name" value="HIS_KIN"/>
    <property type="match status" value="1"/>
</dbReference>
<dbReference type="InterPro" id="IPR035965">
    <property type="entry name" value="PAS-like_dom_sf"/>
</dbReference>
<dbReference type="PROSITE" id="PS50113">
    <property type="entry name" value="PAC"/>
    <property type="match status" value="3"/>
</dbReference>
<dbReference type="SMART" id="SM00091">
    <property type="entry name" value="PAS"/>
    <property type="match status" value="4"/>
</dbReference>
<evidence type="ECO:0000256" key="2">
    <source>
        <dbReference type="ARBA" id="ARBA00012438"/>
    </source>
</evidence>
<gene>
    <name evidence="10" type="ORF">SAMN05421788_106162</name>
</gene>
<evidence type="ECO:0000259" key="9">
    <source>
        <dbReference type="PROSITE" id="PS50113"/>
    </source>
</evidence>
<dbReference type="Gene3D" id="1.10.287.130">
    <property type="match status" value="1"/>
</dbReference>
<dbReference type="EC" id="2.7.13.3" evidence="2"/>
<dbReference type="Proteomes" id="UP000186917">
    <property type="component" value="Unassembled WGS sequence"/>
</dbReference>
<dbReference type="Pfam" id="PF00512">
    <property type="entry name" value="HisKA"/>
    <property type="match status" value="1"/>
</dbReference>
<dbReference type="AlphaFoldDB" id="A0A173MF06"/>
<dbReference type="InterPro" id="IPR003594">
    <property type="entry name" value="HATPase_dom"/>
</dbReference>
<evidence type="ECO:0000313" key="10">
    <source>
        <dbReference type="EMBL" id="SIT24641.1"/>
    </source>
</evidence>
<reference evidence="11" key="1">
    <citation type="submission" date="2017-01" db="EMBL/GenBank/DDBJ databases">
        <authorList>
            <person name="Varghese N."/>
            <person name="Submissions S."/>
        </authorList>
    </citation>
    <scope>NUCLEOTIDE SEQUENCE [LARGE SCALE GENOMIC DNA]</scope>
    <source>
        <strain evidence="11">DSM 21054</strain>
    </source>
</reference>
<dbReference type="SMART" id="SM00387">
    <property type="entry name" value="HATPase_c"/>
    <property type="match status" value="1"/>
</dbReference>
<feature type="domain" description="PAC" evidence="9">
    <location>
        <begin position="343"/>
        <end position="395"/>
    </location>
</feature>
<dbReference type="InterPro" id="IPR005467">
    <property type="entry name" value="His_kinase_dom"/>
</dbReference>
<evidence type="ECO:0000259" key="7">
    <source>
        <dbReference type="PROSITE" id="PS50109"/>
    </source>
</evidence>